<dbReference type="NCBIfam" id="TIGR00937">
    <property type="entry name" value="2A51"/>
    <property type="match status" value="1"/>
</dbReference>
<evidence type="ECO:0000256" key="2">
    <source>
        <dbReference type="ARBA" id="ARBA00005262"/>
    </source>
</evidence>
<keyword evidence="3" id="KW-1003">Cell membrane</keyword>
<name>A0ABT4LP50_9PROT</name>
<evidence type="ECO:0000256" key="7">
    <source>
        <dbReference type="SAM" id="Phobius"/>
    </source>
</evidence>
<evidence type="ECO:0000256" key="5">
    <source>
        <dbReference type="ARBA" id="ARBA00022989"/>
    </source>
</evidence>
<dbReference type="PANTHER" id="PTHR33567">
    <property type="entry name" value="CHROMATE ION TRANSPORTER (EUROFUNG)"/>
    <property type="match status" value="1"/>
</dbReference>
<proteinExistence type="inferred from homology"/>
<protein>
    <submittedName>
        <fullName evidence="8">Chromate efflux transporter</fullName>
    </submittedName>
</protein>
<dbReference type="PANTHER" id="PTHR33567:SF3">
    <property type="entry name" value="CHROMATE ION TRANSPORTER (EUROFUNG)"/>
    <property type="match status" value="1"/>
</dbReference>
<reference evidence="8" key="1">
    <citation type="submission" date="2022-12" db="EMBL/GenBank/DDBJ databases">
        <title>Bacterial isolates from different developmental stages of Nematostella vectensis.</title>
        <authorList>
            <person name="Fraune S."/>
        </authorList>
    </citation>
    <scope>NUCLEOTIDE SEQUENCE</scope>
    <source>
        <strain evidence="8">G21630-S1</strain>
    </source>
</reference>
<dbReference type="PIRSF" id="PIRSF004810">
    <property type="entry name" value="ChrA"/>
    <property type="match status" value="1"/>
</dbReference>
<feature type="transmembrane region" description="Helical" evidence="7">
    <location>
        <begin position="330"/>
        <end position="350"/>
    </location>
</feature>
<evidence type="ECO:0000313" key="9">
    <source>
        <dbReference type="Proteomes" id="UP001069802"/>
    </source>
</evidence>
<sequence length="449" mass="48473">MTDHALDKGRGSSGTVTADKTIHDPITLWAAIRIWFQIGILSFGGPTAQIALMHRVIVDERKWLTETQFLNALSFCMLLPGPEAMQLATYAGWRLHGVAGGLAAGLLFVLPGAFVVLALAAIYAAFGSVPFVEALFFGIKAAVLIIVLEALLRISRKALKKTQHWIIAAVSLVAIFFLALPFPLIVFLAGLYGFWRSRKDQGFPEDLVQIDVKPVATLRTVVLWLTIWLLPLVLLSSYLGEGDILGQIGWFFSKLAVVTFGGAYAVLAYMGQDVVQNHGWLTAGQMMDGLGLAETTPGPLILVTEFVGFLAAYQQAETLSWLAGLSGAMVALWATFAPCFLWIFAGAPYIEWIGSQPRLKGALSAIIAAVVGVILNLSLWFALHVFFAEVTLEKMGPVQLWIPDLGTLDIYAVALAVVSGGLLLRLHWSIPKVLAVSSGLALAISYAPL</sequence>
<keyword evidence="6 7" id="KW-0472">Membrane</keyword>
<comment type="caution">
    <text evidence="8">The sequence shown here is derived from an EMBL/GenBank/DDBJ whole genome shotgun (WGS) entry which is preliminary data.</text>
</comment>
<feature type="transmembrane region" description="Helical" evidence="7">
    <location>
        <begin position="102"/>
        <end position="125"/>
    </location>
</feature>
<dbReference type="InterPro" id="IPR003370">
    <property type="entry name" value="Chromate_transpt"/>
</dbReference>
<dbReference type="RefSeq" id="WP_269425040.1">
    <property type="nucleotide sequence ID" value="NZ_JAPWGY010000012.1"/>
</dbReference>
<evidence type="ECO:0000256" key="3">
    <source>
        <dbReference type="ARBA" id="ARBA00022475"/>
    </source>
</evidence>
<comment type="similarity">
    <text evidence="2">Belongs to the chromate ion transporter (CHR) (TC 2.A.51) family.</text>
</comment>
<organism evidence="8 9">
    <name type="scientific">Kiloniella laminariae</name>
    <dbReference type="NCBI Taxonomy" id="454162"/>
    <lineage>
        <taxon>Bacteria</taxon>
        <taxon>Pseudomonadati</taxon>
        <taxon>Pseudomonadota</taxon>
        <taxon>Alphaproteobacteria</taxon>
        <taxon>Rhodospirillales</taxon>
        <taxon>Kiloniellaceae</taxon>
        <taxon>Kiloniella</taxon>
    </lineage>
</organism>
<feature type="transmembrane region" description="Helical" evidence="7">
    <location>
        <begin position="215"/>
        <end position="239"/>
    </location>
</feature>
<feature type="transmembrane region" description="Helical" evidence="7">
    <location>
        <begin position="131"/>
        <end position="152"/>
    </location>
</feature>
<evidence type="ECO:0000256" key="6">
    <source>
        <dbReference type="ARBA" id="ARBA00023136"/>
    </source>
</evidence>
<dbReference type="Pfam" id="PF02417">
    <property type="entry name" value="Chromate_transp"/>
    <property type="match status" value="2"/>
</dbReference>
<keyword evidence="4 7" id="KW-0812">Transmembrane</keyword>
<feature type="transmembrane region" description="Helical" evidence="7">
    <location>
        <begin position="408"/>
        <end position="428"/>
    </location>
</feature>
<dbReference type="Proteomes" id="UP001069802">
    <property type="component" value="Unassembled WGS sequence"/>
</dbReference>
<dbReference type="InterPro" id="IPR014047">
    <property type="entry name" value="Chr_Tranpt_l_chain"/>
</dbReference>
<evidence type="ECO:0000256" key="4">
    <source>
        <dbReference type="ARBA" id="ARBA00022692"/>
    </source>
</evidence>
<comment type="subcellular location">
    <subcellularLocation>
        <location evidence="1">Cell membrane</location>
        <topology evidence="1">Multi-pass membrane protein</topology>
    </subcellularLocation>
</comment>
<evidence type="ECO:0000313" key="8">
    <source>
        <dbReference type="EMBL" id="MCZ4282898.1"/>
    </source>
</evidence>
<dbReference type="EMBL" id="JAPWGY010000012">
    <property type="protein sequence ID" value="MCZ4282898.1"/>
    <property type="molecule type" value="Genomic_DNA"/>
</dbReference>
<keyword evidence="5 7" id="KW-1133">Transmembrane helix</keyword>
<gene>
    <name evidence="8" type="primary">chrA</name>
    <name evidence="8" type="ORF">O4H49_19085</name>
</gene>
<evidence type="ECO:0000256" key="1">
    <source>
        <dbReference type="ARBA" id="ARBA00004651"/>
    </source>
</evidence>
<feature type="transmembrane region" description="Helical" evidence="7">
    <location>
        <begin position="362"/>
        <end position="388"/>
    </location>
</feature>
<feature type="transmembrane region" description="Helical" evidence="7">
    <location>
        <begin position="164"/>
        <end position="195"/>
    </location>
</feature>
<accession>A0ABT4LP50</accession>
<keyword evidence="9" id="KW-1185">Reference proteome</keyword>
<feature type="transmembrane region" description="Helical" evidence="7">
    <location>
        <begin position="251"/>
        <end position="271"/>
    </location>
</feature>